<name>A0A835LNH8_9MAGN</name>
<dbReference type="PANTHER" id="PTHR33780">
    <property type="entry name" value="EXPRESSED PROTEIN"/>
    <property type="match status" value="1"/>
</dbReference>
<reference evidence="2 3" key="1">
    <citation type="submission" date="2020-10" db="EMBL/GenBank/DDBJ databases">
        <title>The Coptis chinensis genome and diversification of protoberbering-type alkaloids.</title>
        <authorList>
            <person name="Wang B."/>
            <person name="Shu S."/>
            <person name="Song C."/>
            <person name="Liu Y."/>
        </authorList>
    </citation>
    <scope>NUCLEOTIDE SEQUENCE [LARGE SCALE GENOMIC DNA]</scope>
    <source>
        <strain evidence="2">HL-2020</strain>
        <tissue evidence="2">Leaf</tissue>
    </source>
</reference>
<dbReference type="PANTHER" id="PTHR33780:SF2">
    <property type="entry name" value="PROTEIN, PUTATIVE-RELATED"/>
    <property type="match status" value="1"/>
</dbReference>
<dbReference type="AlphaFoldDB" id="A0A835LNH8"/>
<evidence type="ECO:0000313" key="2">
    <source>
        <dbReference type="EMBL" id="KAF9601540.1"/>
    </source>
</evidence>
<protein>
    <submittedName>
        <fullName evidence="2">Uncharacterized protein</fullName>
    </submittedName>
</protein>
<keyword evidence="1" id="KW-1133">Transmembrane helix</keyword>
<accession>A0A835LNH8</accession>
<feature type="transmembrane region" description="Helical" evidence="1">
    <location>
        <begin position="119"/>
        <end position="141"/>
    </location>
</feature>
<organism evidence="2 3">
    <name type="scientific">Coptis chinensis</name>
    <dbReference type="NCBI Taxonomy" id="261450"/>
    <lineage>
        <taxon>Eukaryota</taxon>
        <taxon>Viridiplantae</taxon>
        <taxon>Streptophyta</taxon>
        <taxon>Embryophyta</taxon>
        <taxon>Tracheophyta</taxon>
        <taxon>Spermatophyta</taxon>
        <taxon>Magnoliopsida</taxon>
        <taxon>Ranunculales</taxon>
        <taxon>Ranunculaceae</taxon>
        <taxon>Coptidoideae</taxon>
        <taxon>Coptis</taxon>
    </lineage>
</organism>
<keyword evidence="3" id="KW-1185">Reference proteome</keyword>
<keyword evidence="1" id="KW-0812">Transmembrane</keyword>
<comment type="caution">
    <text evidence="2">The sequence shown here is derived from an EMBL/GenBank/DDBJ whole genome shotgun (WGS) entry which is preliminary data.</text>
</comment>
<evidence type="ECO:0000313" key="3">
    <source>
        <dbReference type="Proteomes" id="UP000631114"/>
    </source>
</evidence>
<evidence type="ECO:0000256" key="1">
    <source>
        <dbReference type="SAM" id="Phobius"/>
    </source>
</evidence>
<dbReference type="OrthoDB" id="1929682at2759"/>
<sequence length="174" mass="19536">MRVVIPSKEYVSPPDVVRVMMRSVLWRVVGSWMRPDITDRNAKDDKSEFAILLQFNLSTIAVFRFLQLGNCPPLPPPENSGCVVYSASPTGLRETRVQRLMYEEACALSKSGGTSGGSVGLRVVIIGLGLASIVGFSVLLFKIWQKKKREEQHARLLRLFEEDDELELELGLRD</sequence>
<dbReference type="Proteomes" id="UP000631114">
    <property type="component" value="Unassembled WGS sequence"/>
</dbReference>
<proteinExistence type="predicted"/>
<dbReference type="EMBL" id="JADFTS010000006">
    <property type="protein sequence ID" value="KAF9601540.1"/>
    <property type="molecule type" value="Genomic_DNA"/>
</dbReference>
<feature type="transmembrane region" description="Helical" evidence="1">
    <location>
        <begin position="49"/>
        <end position="66"/>
    </location>
</feature>
<keyword evidence="1" id="KW-0472">Membrane</keyword>
<gene>
    <name evidence="2" type="ORF">IFM89_020368</name>
</gene>